<dbReference type="CDD" id="cd05830">
    <property type="entry name" value="Sortase_E"/>
    <property type="match status" value="1"/>
</dbReference>
<organism evidence="5 6">
    <name type="scientific">Bifidobacterium [indicum] DSM 20214 = LMG 11587</name>
    <dbReference type="NCBI Taxonomy" id="1341694"/>
    <lineage>
        <taxon>Bacteria</taxon>
        <taxon>Bacillati</taxon>
        <taxon>Actinomycetota</taxon>
        <taxon>Actinomycetes</taxon>
        <taxon>Bifidobacteriales</taxon>
        <taxon>Bifidobacteriaceae</taxon>
        <taxon>Bifidobacterium</taxon>
    </lineage>
</organism>
<feature type="region of interest" description="Disordered" evidence="3">
    <location>
        <begin position="69"/>
        <end position="100"/>
    </location>
</feature>
<keyword evidence="4" id="KW-0472">Membrane</keyword>
<dbReference type="NCBIfam" id="NF033747">
    <property type="entry name" value="class_E_sortase"/>
    <property type="match status" value="1"/>
</dbReference>
<feature type="active site" description="Proton donor/acceptor" evidence="2">
    <location>
        <position position="157"/>
    </location>
</feature>
<evidence type="ECO:0000313" key="5">
    <source>
        <dbReference type="EMBL" id="AIC91325.1"/>
    </source>
</evidence>
<proteinExistence type="predicted"/>
<dbReference type="KEGG" id="bii:BINDI_0039"/>
<feature type="region of interest" description="Disordered" evidence="3">
    <location>
        <begin position="1"/>
        <end position="25"/>
    </location>
</feature>
<evidence type="ECO:0000256" key="2">
    <source>
        <dbReference type="PIRSR" id="PIRSR605754-1"/>
    </source>
</evidence>
<dbReference type="InterPro" id="IPR005754">
    <property type="entry name" value="Sortase"/>
</dbReference>
<accession>A0A087VSJ2</accession>
<sequence length="376" mass="41949">MTSEEPGNDYAPDSRNEAGGNPKKGPSKLVSVAEVLGELLITLAVFCALYVVWQLWWTGVQSEHRQLEAREASSWSKPASGDTERVAEPQHGNPPVEPESAADGELMAQLYIPRFGEHWERNVVQGTSPSQLAYAGIGHYPTSQMPGELGNVALAGHRAGYGEPLAHVDEFKPGDAIVLRTKNYWYVYRYTSYKIVLPDQVDVIAPNPERPDDPATKRMITLTTCEPKYSTATHRWVSWGELDYWAKVSDGVPRELMGDQGTDVLFADKASTPLVRVGSLQTTILVLIAAYLVIYLAALLAWRYPLLREIRNGTRPRPVASIYGWILRHQSGTAPIRWILMILLILVIACALLEWGFPWLATNVPYLRQMSNYSAF</sequence>
<dbReference type="InterPro" id="IPR042003">
    <property type="entry name" value="Sortase_E"/>
</dbReference>
<evidence type="ECO:0000256" key="1">
    <source>
        <dbReference type="ARBA" id="ARBA00022801"/>
    </source>
</evidence>
<dbReference type="NCBIfam" id="TIGR01076">
    <property type="entry name" value="sortase_fam"/>
    <property type="match status" value="1"/>
</dbReference>
<dbReference type="OrthoDB" id="5242879at2"/>
<dbReference type="InterPro" id="IPR023365">
    <property type="entry name" value="Sortase_dom-sf"/>
</dbReference>
<feature type="active site" description="Acyl-thioester intermediate" evidence="2">
    <location>
        <position position="225"/>
    </location>
</feature>
<dbReference type="AlphaFoldDB" id="A0A087VSJ2"/>
<dbReference type="RefSeq" id="WP_081830718.1">
    <property type="nucleotide sequence ID" value="NZ_CP006018.1"/>
</dbReference>
<dbReference type="GO" id="GO:0016787">
    <property type="term" value="F:hydrolase activity"/>
    <property type="evidence" value="ECO:0007669"/>
    <property type="project" value="UniProtKB-KW"/>
</dbReference>
<keyword evidence="1" id="KW-0378">Hydrolase</keyword>
<dbReference type="HOGENOM" id="CLU_713501_0_0_11"/>
<dbReference type="Proteomes" id="UP000028569">
    <property type="component" value="Chromosome"/>
</dbReference>
<feature type="transmembrane region" description="Helical" evidence="4">
    <location>
        <begin position="284"/>
        <end position="302"/>
    </location>
</feature>
<keyword evidence="6" id="KW-1185">Reference proteome</keyword>
<evidence type="ECO:0000256" key="4">
    <source>
        <dbReference type="SAM" id="Phobius"/>
    </source>
</evidence>
<keyword evidence="4" id="KW-0812">Transmembrane</keyword>
<dbReference type="Pfam" id="PF04203">
    <property type="entry name" value="Sortase"/>
    <property type="match status" value="1"/>
</dbReference>
<reference evidence="5 6" key="1">
    <citation type="journal article" date="2014" name="Appl. Environ. Microbiol.">
        <title>Genomic encyclopedia of type strains of the genus Bifidobacterium.</title>
        <authorList>
            <person name="Milani C."/>
            <person name="Lugli G.A."/>
            <person name="Duranti S."/>
            <person name="Turroni F."/>
            <person name="Bottacini F."/>
            <person name="Mangifesta M."/>
            <person name="Sanchez B."/>
            <person name="Viappiani A."/>
            <person name="Mancabelli L."/>
            <person name="Taminiau B."/>
            <person name="Delcenserie V."/>
            <person name="Barrangou R."/>
            <person name="Margolles A."/>
            <person name="van Sinderen D."/>
            <person name="Ventura M."/>
        </authorList>
    </citation>
    <scope>NUCLEOTIDE SEQUENCE [LARGE SCALE GENOMIC DNA]</scope>
    <source>
        <strain evidence="5 6">LMG 11587</strain>
    </source>
</reference>
<dbReference type="EMBL" id="CP006018">
    <property type="protein sequence ID" value="AIC91325.1"/>
    <property type="molecule type" value="Genomic_DNA"/>
</dbReference>
<gene>
    <name evidence="5" type="ORF">BINDI_0039</name>
</gene>
<dbReference type="SUPFAM" id="SSF63817">
    <property type="entry name" value="Sortase"/>
    <property type="match status" value="1"/>
</dbReference>
<evidence type="ECO:0000256" key="3">
    <source>
        <dbReference type="SAM" id="MobiDB-lite"/>
    </source>
</evidence>
<dbReference type="InterPro" id="IPR053465">
    <property type="entry name" value="Sortase_Class_E"/>
</dbReference>
<protein>
    <submittedName>
        <fullName evidence="5">Sortase</fullName>
    </submittedName>
</protein>
<feature type="transmembrane region" description="Helical" evidence="4">
    <location>
        <begin position="35"/>
        <end position="57"/>
    </location>
</feature>
<feature type="transmembrane region" description="Helical" evidence="4">
    <location>
        <begin position="338"/>
        <end position="361"/>
    </location>
</feature>
<dbReference type="Gene3D" id="2.40.260.10">
    <property type="entry name" value="Sortase"/>
    <property type="match status" value="1"/>
</dbReference>
<evidence type="ECO:0000313" key="6">
    <source>
        <dbReference type="Proteomes" id="UP000028569"/>
    </source>
</evidence>
<name>A0A087VSJ2_9BIFI</name>
<keyword evidence="4" id="KW-1133">Transmembrane helix</keyword>